<dbReference type="Proteomes" id="UP000646365">
    <property type="component" value="Unassembled WGS sequence"/>
</dbReference>
<dbReference type="GO" id="GO:0009696">
    <property type="term" value="P:salicylic acid metabolic process"/>
    <property type="evidence" value="ECO:0007669"/>
    <property type="project" value="TreeGrafter"/>
</dbReference>
<dbReference type="InterPro" id="IPR000073">
    <property type="entry name" value="AB_hydrolase_1"/>
</dbReference>
<feature type="domain" description="AB hydrolase-1" evidence="1">
    <location>
        <begin position="6"/>
        <end position="232"/>
    </location>
</feature>
<proteinExistence type="predicted"/>
<dbReference type="AlphaFoldDB" id="A0A8J2Z0A4"/>
<accession>A0A8J2Z0A4</accession>
<reference evidence="2" key="2">
    <citation type="submission" date="2020-09" db="EMBL/GenBank/DDBJ databases">
        <authorList>
            <person name="Sun Q."/>
            <person name="Zhou Y."/>
        </authorList>
    </citation>
    <scope>NUCLEOTIDE SEQUENCE</scope>
    <source>
        <strain evidence="2">CGMCC 1.15725</strain>
    </source>
</reference>
<dbReference type="GO" id="GO:0080032">
    <property type="term" value="F:methyl jasmonate esterase activity"/>
    <property type="evidence" value="ECO:0007669"/>
    <property type="project" value="TreeGrafter"/>
</dbReference>
<evidence type="ECO:0000313" key="2">
    <source>
        <dbReference type="EMBL" id="GGF43950.1"/>
    </source>
</evidence>
<dbReference type="Gene3D" id="3.40.50.1820">
    <property type="entry name" value="alpha/beta hydrolase"/>
    <property type="match status" value="1"/>
</dbReference>
<reference evidence="2" key="1">
    <citation type="journal article" date="2014" name="Int. J. Syst. Evol. Microbiol.">
        <title>Complete genome sequence of Corynebacterium casei LMG S-19264T (=DSM 44701T), isolated from a smear-ripened cheese.</title>
        <authorList>
            <consortium name="US DOE Joint Genome Institute (JGI-PGF)"/>
            <person name="Walter F."/>
            <person name="Albersmeier A."/>
            <person name="Kalinowski J."/>
            <person name="Ruckert C."/>
        </authorList>
    </citation>
    <scope>NUCLEOTIDE SEQUENCE</scope>
    <source>
        <strain evidence="2">CGMCC 1.15725</strain>
    </source>
</reference>
<dbReference type="InterPro" id="IPR045889">
    <property type="entry name" value="MES/HNL"/>
</dbReference>
<evidence type="ECO:0000313" key="3">
    <source>
        <dbReference type="Proteomes" id="UP000646365"/>
    </source>
</evidence>
<dbReference type="SUPFAM" id="SSF53474">
    <property type="entry name" value="alpha/beta-Hydrolases"/>
    <property type="match status" value="1"/>
</dbReference>
<dbReference type="GO" id="GO:0080031">
    <property type="term" value="F:methyl salicylate esterase activity"/>
    <property type="evidence" value="ECO:0007669"/>
    <property type="project" value="TreeGrafter"/>
</dbReference>
<sequence length="242" mass="26487">MAHFMLIHGAAHGGWCWHKVVPLLEAAGHHVLAPDLPGLGADPTPIAALSLDLWVDHLVDLARAQPEPVVLVGHSRGGILVSAVAERAPELVKRAVYLTAFLLKDGQTLWQEAVADTASVIPTNLVPDERAGTWTVRKEVVVGGFYGDCSPEDLDFTFQRLRPEPLFSIHTPVRVTAERFGQVPRHFIECLDDRAITLSSQRRMQAAWPCARVFQLPTSHSPFFSAPERLVDHLIAGESAAP</sequence>
<name>A0A8J2Z0A4_9PROT</name>
<dbReference type="RefSeq" id="WP_189051676.1">
    <property type="nucleotide sequence ID" value="NZ_BMJQ01000020.1"/>
</dbReference>
<dbReference type="PRINTS" id="PR00111">
    <property type="entry name" value="ABHYDROLASE"/>
</dbReference>
<dbReference type="PANTHER" id="PTHR10992">
    <property type="entry name" value="METHYLESTERASE FAMILY MEMBER"/>
    <property type="match status" value="1"/>
</dbReference>
<protein>
    <recommendedName>
        <fullName evidence="1">AB hydrolase-1 domain-containing protein</fullName>
    </recommendedName>
</protein>
<evidence type="ECO:0000259" key="1">
    <source>
        <dbReference type="Pfam" id="PF12697"/>
    </source>
</evidence>
<dbReference type="GO" id="GO:0009694">
    <property type="term" value="P:jasmonic acid metabolic process"/>
    <property type="evidence" value="ECO:0007669"/>
    <property type="project" value="TreeGrafter"/>
</dbReference>
<gene>
    <name evidence="2" type="ORF">GCM10011611_57940</name>
</gene>
<keyword evidence="3" id="KW-1185">Reference proteome</keyword>
<dbReference type="InterPro" id="IPR029058">
    <property type="entry name" value="AB_hydrolase_fold"/>
</dbReference>
<dbReference type="EMBL" id="BMJQ01000020">
    <property type="protein sequence ID" value="GGF43950.1"/>
    <property type="molecule type" value="Genomic_DNA"/>
</dbReference>
<dbReference type="GO" id="GO:0080030">
    <property type="term" value="F:methyl indole-3-acetate esterase activity"/>
    <property type="evidence" value="ECO:0007669"/>
    <property type="project" value="TreeGrafter"/>
</dbReference>
<comment type="caution">
    <text evidence="2">The sequence shown here is derived from an EMBL/GenBank/DDBJ whole genome shotgun (WGS) entry which is preliminary data.</text>
</comment>
<dbReference type="PANTHER" id="PTHR10992:SF1032">
    <property type="entry name" value="METHYLESTERASE 17"/>
    <property type="match status" value="1"/>
</dbReference>
<organism evidence="2 3">
    <name type="scientific">Aliidongia dinghuensis</name>
    <dbReference type="NCBI Taxonomy" id="1867774"/>
    <lineage>
        <taxon>Bacteria</taxon>
        <taxon>Pseudomonadati</taxon>
        <taxon>Pseudomonadota</taxon>
        <taxon>Alphaproteobacteria</taxon>
        <taxon>Rhodospirillales</taxon>
        <taxon>Dongiaceae</taxon>
        <taxon>Aliidongia</taxon>
    </lineage>
</organism>
<dbReference type="Pfam" id="PF12697">
    <property type="entry name" value="Abhydrolase_6"/>
    <property type="match status" value="1"/>
</dbReference>